<dbReference type="InterPro" id="IPR038071">
    <property type="entry name" value="UROD/MetE-like_sf"/>
</dbReference>
<dbReference type="Proteomes" id="UP000005396">
    <property type="component" value="Unassembled WGS sequence"/>
</dbReference>
<dbReference type="EMBL" id="ABCC02000077">
    <property type="protein sequence ID" value="EDP12444.1"/>
    <property type="molecule type" value="Genomic_DNA"/>
</dbReference>
<dbReference type="InterPro" id="IPR002629">
    <property type="entry name" value="Met_Synth_C/arc"/>
</dbReference>
<comment type="cofactor">
    <cofactor evidence="1">
        <name>Zn(2+)</name>
        <dbReference type="ChEBI" id="CHEBI:29105"/>
    </cofactor>
</comment>
<dbReference type="PaxDb" id="411902-CLOBOL_07309"/>
<dbReference type="SUPFAM" id="SSF51726">
    <property type="entry name" value="UROD/MetE-like"/>
    <property type="match status" value="1"/>
</dbReference>
<dbReference type="GO" id="GO:0008270">
    <property type="term" value="F:zinc ion binding"/>
    <property type="evidence" value="ECO:0007669"/>
    <property type="project" value="InterPro"/>
</dbReference>
<dbReference type="eggNOG" id="COG0620">
    <property type="taxonomic scope" value="Bacteria"/>
</dbReference>
<reference evidence="5 6" key="2">
    <citation type="submission" date="2007-09" db="EMBL/GenBank/DDBJ databases">
        <title>Draft genome sequence of Clostridium bolteae (ATCC BAA-613).</title>
        <authorList>
            <person name="Sudarsanam P."/>
            <person name="Ley R."/>
            <person name="Guruge J."/>
            <person name="Turnbaugh P.J."/>
            <person name="Mahowald M."/>
            <person name="Liep D."/>
            <person name="Gordon J."/>
        </authorList>
    </citation>
    <scope>NUCLEOTIDE SEQUENCE [LARGE SCALE GENOMIC DNA]</scope>
    <source>
        <strain evidence="6">ATCC BAA-613 / DSM 15670 / CCUG 46953 / JCM 12243 / WAL 16351</strain>
    </source>
</reference>
<evidence type="ECO:0000256" key="2">
    <source>
        <dbReference type="ARBA" id="ARBA00022723"/>
    </source>
</evidence>
<proteinExistence type="predicted"/>
<evidence type="ECO:0000313" key="6">
    <source>
        <dbReference type="Proteomes" id="UP000005396"/>
    </source>
</evidence>
<accession>A8S5T1</accession>
<name>A8S5T1_ENTBW</name>
<dbReference type="HOGENOM" id="CLU_2768470_0_0_9"/>
<dbReference type="PANTHER" id="PTHR30519">
    <property type="entry name" value="5-METHYLTETRAHYDROPTEROYLTRIGLUTAMATE--HOMOCYSTEINE METHYLTRANSFERASE"/>
    <property type="match status" value="1"/>
</dbReference>
<reference evidence="5 6" key="1">
    <citation type="submission" date="2007-08" db="EMBL/GenBank/DDBJ databases">
        <authorList>
            <person name="Fulton L."/>
            <person name="Clifton S."/>
            <person name="Fulton B."/>
            <person name="Xu J."/>
            <person name="Minx P."/>
            <person name="Pepin K.H."/>
            <person name="Johnson M."/>
            <person name="Thiruvilangam P."/>
            <person name="Bhonagiri V."/>
            <person name="Nash W.E."/>
            <person name="Mardis E.R."/>
            <person name="Wilson R.K."/>
        </authorList>
    </citation>
    <scope>NUCLEOTIDE SEQUENCE [LARGE SCALE GENOMIC DNA]</scope>
    <source>
        <strain evidence="6">ATCC BAA-613 / DSM 15670 / CCUG 46953 / JCM 12243 / WAL 16351</strain>
    </source>
</reference>
<comment type="caution">
    <text evidence="5">The sequence shown here is derived from an EMBL/GenBank/DDBJ whole genome shotgun (WGS) entry which is preliminary data.</text>
</comment>
<keyword evidence="2" id="KW-0479">Metal-binding</keyword>
<dbReference type="AlphaFoldDB" id="A8S5T1"/>
<dbReference type="GO" id="GO:0009086">
    <property type="term" value="P:methionine biosynthetic process"/>
    <property type="evidence" value="ECO:0007669"/>
    <property type="project" value="InterPro"/>
</dbReference>
<organism evidence="5 6">
    <name type="scientific">Enterocloster bolteae (strain ATCC BAA-613 / DSM 15670 / CCUG 46953 / JCM 12243 / WAL 16351)</name>
    <name type="common">Clostridium bolteae</name>
    <dbReference type="NCBI Taxonomy" id="411902"/>
    <lineage>
        <taxon>Bacteria</taxon>
        <taxon>Bacillati</taxon>
        <taxon>Bacillota</taxon>
        <taxon>Clostridia</taxon>
        <taxon>Lachnospirales</taxon>
        <taxon>Lachnospiraceae</taxon>
        <taxon>Enterocloster</taxon>
    </lineage>
</organism>
<evidence type="ECO:0000256" key="3">
    <source>
        <dbReference type="ARBA" id="ARBA00022833"/>
    </source>
</evidence>
<evidence type="ECO:0000256" key="1">
    <source>
        <dbReference type="ARBA" id="ARBA00001947"/>
    </source>
</evidence>
<feature type="domain" description="Cobalamin-independent methionine synthase MetE C-terminal/archaeal" evidence="4">
    <location>
        <begin position="8"/>
        <end position="51"/>
    </location>
</feature>
<evidence type="ECO:0000259" key="4">
    <source>
        <dbReference type="Pfam" id="PF01717"/>
    </source>
</evidence>
<protein>
    <recommendedName>
        <fullName evidence="4">Cobalamin-independent methionine synthase MetE C-terminal/archaeal domain-containing protein</fullName>
    </recommendedName>
</protein>
<evidence type="ECO:0000313" key="5">
    <source>
        <dbReference type="EMBL" id="EDP12444.1"/>
    </source>
</evidence>
<gene>
    <name evidence="5" type="ORF">CLOBOL_07309</name>
</gene>
<dbReference type="GO" id="GO:0003871">
    <property type="term" value="F:5-methyltetrahydropteroyltriglutamate-homocysteine S-methyltransferase activity"/>
    <property type="evidence" value="ECO:0007669"/>
    <property type="project" value="InterPro"/>
</dbReference>
<keyword evidence="3" id="KW-0862">Zinc</keyword>
<dbReference type="Pfam" id="PF01717">
    <property type="entry name" value="Meth_synt_2"/>
    <property type="match status" value="1"/>
</dbReference>
<dbReference type="Gene3D" id="3.20.20.210">
    <property type="match status" value="1"/>
</dbReference>
<sequence>MIYKAFYCLGDVSRSRPMTVEYTVYTQSLTEKPVKGMLTGPVTIFNWSFPRCWNRLGCGIYSIKVVYYA</sequence>